<evidence type="ECO:0000313" key="2">
    <source>
        <dbReference type="EMBL" id="KAK6974251.1"/>
    </source>
</evidence>
<feature type="non-terminal residue" evidence="2">
    <location>
        <position position="1"/>
    </location>
</feature>
<evidence type="ECO:0000256" key="1">
    <source>
        <dbReference type="SAM" id="MobiDB-lite"/>
    </source>
</evidence>
<accession>A0AAV9Z807</accession>
<dbReference type="AlphaFoldDB" id="A0AAV9Z807"/>
<organism evidence="2 3">
    <name type="scientific">Favolaschia claudopus</name>
    <dbReference type="NCBI Taxonomy" id="2862362"/>
    <lineage>
        <taxon>Eukaryota</taxon>
        <taxon>Fungi</taxon>
        <taxon>Dikarya</taxon>
        <taxon>Basidiomycota</taxon>
        <taxon>Agaricomycotina</taxon>
        <taxon>Agaricomycetes</taxon>
        <taxon>Agaricomycetidae</taxon>
        <taxon>Agaricales</taxon>
        <taxon>Marasmiineae</taxon>
        <taxon>Mycenaceae</taxon>
        <taxon>Favolaschia</taxon>
    </lineage>
</organism>
<name>A0AAV9Z807_9AGAR</name>
<keyword evidence="3" id="KW-1185">Reference proteome</keyword>
<feature type="non-terminal residue" evidence="2">
    <location>
        <position position="69"/>
    </location>
</feature>
<comment type="caution">
    <text evidence="2">The sequence shown here is derived from an EMBL/GenBank/DDBJ whole genome shotgun (WGS) entry which is preliminary data.</text>
</comment>
<proteinExistence type="predicted"/>
<protein>
    <submittedName>
        <fullName evidence="2">Uncharacterized protein</fullName>
    </submittedName>
</protein>
<evidence type="ECO:0000313" key="3">
    <source>
        <dbReference type="Proteomes" id="UP001362999"/>
    </source>
</evidence>
<dbReference type="EMBL" id="JAWWNJ010000186">
    <property type="protein sequence ID" value="KAK6974251.1"/>
    <property type="molecule type" value="Genomic_DNA"/>
</dbReference>
<sequence length="69" mass="7767">RVMHQALLPGATSPTKRTESTQLDRCAVCVKQYCDQRFECPGKGKQKSCKCSDPPLRDGEKVRISEEQI</sequence>
<dbReference type="Proteomes" id="UP001362999">
    <property type="component" value="Unassembled WGS sequence"/>
</dbReference>
<feature type="region of interest" description="Disordered" evidence="1">
    <location>
        <begin position="1"/>
        <end position="20"/>
    </location>
</feature>
<gene>
    <name evidence="2" type="ORF">R3P38DRAFT_2447507</name>
</gene>
<reference evidence="2 3" key="1">
    <citation type="journal article" date="2024" name="J Genomics">
        <title>Draft genome sequencing and assembly of Favolaschia claudopus CIRM-BRFM 2984 isolated from oak limbs.</title>
        <authorList>
            <person name="Navarro D."/>
            <person name="Drula E."/>
            <person name="Chaduli D."/>
            <person name="Cazenave R."/>
            <person name="Ahrendt S."/>
            <person name="Wang J."/>
            <person name="Lipzen A."/>
            <person name="Daum C."/>
            <person name="Barry K."/>
            <person name="Grigoriev I.V."/>
            <person name="Favel A."/>
            <person name="Rosso M.N."/>
            <person name="Martin F."/>
        </authorList>
    </citation>
    <scope>NUCLEOTIDE SEQUENCE [LARGE SCALE GENOMIC DNA]</scope>
    <source>
        <strain evidence="2 3">CIRM-BRFM 2984</strain>
    </source>
</reference>